<sequence>MTARLKQCTAISIEGGEPFTAYIDQPGQSLLLLTIADGAASEAWTCLHSVPASPLEFIAQASPEHLAQLLTQRSGASPDRVEIARQAKSMIIRRRRLRSIDLTTARVFYRAAEAIPLIEQVDEMPEAILEMLYGEDWSSTYPRMPAADFDAVLRKVVRLQAALTQMQASPAACQRGSDSDAQQVQP</sequence>
<comment type="caution">
    <text evidence="1">The sequence shown here is derived from an EMBL/GenBank/DDBJ whole genome shotgun (WGS) entry which is preliminary data.</text>
</comment>
<dbReference type="EMBL" id="JAOCDG010000003">
    <property type="protein sequence ID" value="MDH0687072.1"/>
    <property type="molecule type" value="Genomic_DNA"/>
</dbReference>
<dbReference type="RefSeq" id="WP_279649025.1">
    <property type="nucleotide sequence ID" value="NZ_JAOCDG010000003.1"/>
</dbReference>
<organism evidence="1 2">
    <name type="scientific">Stutzerimonas stutzeri</name>
    <name type="common">Pseudomonas stutzeri</name>
    <dbReference type="NCBI Taxonomy" id="316"/>
    <lineage>
        <taxon>Bacteria</taxon>
        <taxon>Pseudomonadati</taxon>
        <taxon>Pseudomonadota</taxon>
        <taxon>Gammaproteobacteria</taxon>
        <taxon>Pseudomonadales</taxon>
        <taxon>Pseudomonadaceae</taxon>
        <taxon>Stutzerimonas</taxon>
    </lineage>
</organism>
<dbReference type="AlphaFoldDB" id="A0ABD4XWL7"/>
<evidence type="ECO:0000313" key="2">
    <source>
        <dbReference type="Proteomes" id="UP001161139"/>
    </source>
</evidence>
<reference evidence="1" key="1">
    <citation type="submission" date="2022-09" db="EMBL/GenBank/DDBJ databases">
        <title>Intensive care unit water sources are persistently colonized with multi-drug resistant bacteria and are the site of extensive horizontal gene transfer of antibiotic resistance genes.</title>
        <authorList>
            <person name="Diorio-Toth L."/>
        </authorList>
    </citation>
    <scope>NUCLEOTIDE SEQUENCE</scope>
    <source>
        <strain evidence="1">GD03864</strain>
    </source>
</reference>
<accession>A0ABD4XWL7</accession>
<evidence type="ECO:0008006" key="3">
    <source>
        <dbReference type="Google" id="ProtNLM"/>
    </source>
</evidence>
<dbReference type="Proteomes" id="UP001161139">
    <property type="component" value="Unassembled WGS sequence"/>
</dbReference>
<proteinExistence type="predicted"/>
<protein>
    <recommendedName>
        <fullName evidence="3">BFN domain-containing protein</fullName>
    </recommendedName>
</protein>
<evidence type="ECO:0000313" key="1">
    <source>
        <dbReference type="EMBL" id="MDH0687072.1"/>
    </source>
</evidence>
<name>A0ABD4XWL7_STUST</name>
<gene>
    <name evidence="1" type="ORF">N5D09_03090</name>
</gene>